<name>A0A172TZ24_9BACT</name>
<comment type="similarity">
    <text evidence="3 14">Belongs to the Nth/MutY family.</text>
</comment>
<evidence type="ECO:0000256" key="4">
    <source>
        <dbReference type="ARBA" id="ARBA00012045"/>
    </source>
</evidence>
<keyword evidence="9" id="KW-0378">Hydrolase</keyword>
<dbReference type="PANTHER" id="PTHR42944:SF1">
    <property type="entry name" value="ADENINE DNA GLYCOSYLASE"/>
    <property type="match status" value="1"/>
</dbReference>
<feature type="domain" description="HhH-GPD" evidence="15">
    <location>
        <begin position="52"/>
        <end position="203"/>
    </location>
</feature>
<dbReference type="STRING" id="1492898.SY85_17615"/>
<keyword evidence="6" id="KW-0004">4Fe-4S</keyword>
<dbReference type="GO" id="GO:0035485">
    <property type="term" value="F:adenine/guanine mispair binding"/>
    <property type="evidence" value="ECO:0007669"/>
    <property type="project" value="TreeGrafter"/>
</dbReference>
<dbReference type="GO" id="GO:0006298">
    <property type="term" value="P:mismatch repair"/>
    <property type="evidence" value="ECO:0007669"/>
    <property type="project" value="TreeGrafter"/>
</dbReference>
<keyword evidence="12" id="KW-0234">DNA repair</keyword>
<dbReference type="GO" id="GO:0006284">
    <property type="term" value="P:base-excision repair"/>
    <property type="evidence" value="ECO:0007669"/>
    <property type="project" value="UniProtKB-UniRule"/>
</dbReference>
<organism evidence="16 17">
    <name type="scientific">Flavisolibacter tropicus</name>
    <dbReference type="NCBI Taxonomy" id="1492898"/>
    <lineage>
        <taxon>Bacteria</taxon>
        <taxon>Pseudomonadati</taxon>
        <taxon>Bacteroidota</taxon>
        <taxon>Chitinophagia</taxon>
        <taxon>Chitinophagales</taxon>
        <taxon>Chitinophagaceae</taxon>
        <taxon>Flavisolibacter</taxon>
    </lineage>
</organism>
<evidence type="ECO:0000256" key="9">
    <source>
        <dbReference type="ARBA" id="ARBA00022801"/>
    </source>
</evidence>
<dbReference type="InterPro" id="IPR005760">
    <property type="entry name" value="A/G_AdeGlyc_MutY"/>
</dbReference>
<dbReference type="PANTHER" id="PTHR42944">
    <property type="entry name" value="ADENINE DNA GLYCOSYLASE"/>
    <property type="match status" value="1"/>
</dbReference>
<evidence type="ECO:0000256" key="6">
    <source>
        <dbReference type="ARBA" id="ARBA00022485"/>
    </source>
</evidence>
<dbReference type="EMBL" id="CP011390">
    <property type="protein sequence ID" value="ANE52043.1"/>
    <property type="molecule type" value="Genomic_DNA"/>
</dbReference>
<dbReference type="KEGG" id="fla:SY85_17615"/>
<dbReference type="NCBIfam" id="TIGR01084">
    <property type="entry name" value="mutY"/>
    <property type="match status" value="1"/>
</dbReference>
<reference evidence="17" key="1">
    <citation type="submission" date="2015-01" db="EMBL/GenBank/DDBJ databases">
        <title>Flavisolibacter sp./LCS9/ whole genome sequencing.</title>
        <authorList>
            <person name="Kim M.K."/>
            <person name="Srinivasan S."/>
            <person name="Lee J.-J."/>
        </authorList>
    </citation>
    <scope>NUCLEOTIDE SEQUENCE [LARGE SCALE GENOMIC DNA]</scope>
    <source>
        <strain evidence="17">LCS9</strain>
    </source>
</reference>
<dbReference type="GO" id="GO:0000701">
    <property type="term" value="F:purine-specific mismatch base pair DNA N-glycosylase activity"/>
    <property type="evidence" value="ECO:0007669"/>
    <property type="project" value="UniProtKB-EC"/>
</dbReference>
<dbReference type="Gene3D" id="1.10.340.30">
    <property type="entry name" value="Hypothetical protein, domain 2"/>
    <property type="match status" value="1"/>
</dbReference>
<evidence type="ECO:0000256" key="8">
    <source>
        <dbReference type="ARBA" id="ARBA00022763"/>
    </source>
</evidence>
<evidence type="ECO:0000256" key="10">
    <source>
        <dbReference type="ARBA" id="ARBA00023004"/>
    </source>
</evidence>
<dbReference type="InterPro" id="IPR015797">
    <property type="entry name" value="NUDIX_hydrolase-like_dom_sf"/>
</dbReference>
<dbReference type="OrthoDB" id="9802365at2"/>
<dbReference type="CDD" id="cd03431">
    <property type="entry name" value="NUDIX_DNA_Glycosylase_C-MutY"/>
    <property type="match status" value="1"/>
</dbReference>
<evidence type="ECO:0000256" key="14">
    <source>
        <dbReference type="RuleBase" id="RU365096"/>
    </source>
</evidence>
<dbReference type="SUPFAM" id="SSF55811">
    <property type="entry name" value="Nudix"/>
    <property type="match status" value="1"/>
</dbReference>
<dbReference type="InterPro" id="IPR023170">
    <property type="entry name" value="HhH_base_excis_C"/>
</dbReference>
<evidence type="ECO:0000256" key="2">
    <source>
        <dbReference type="ARBA" id="ARBA00002933"/>
    </source>
</evidence>
<evidence type="ECO:0000256" key="3">
    <source>
        <dbReference type="ARBA" id="ARBA00008343"/>
    </source>
</evidence>
<dbReference type="CDD" id="cd00056">
    <property type="entry name" value="ENDO3c"/>
    <property type="match status" value="1"/>
</dbReference>
<accession>A0A172TZ24</accession>
<dbReference type="Gene3D" id="1.10.1670.10">
    <property type="entry name" value="Helix-hairpin-Helix base-excision DNA repair enzymes (C-terminal)"/>
    <property type="match status" value="1"/>
</dbReference>
<evidence type="ECO:0000256" key="11">
    <source>
        <dbReference type="ARBA" id="ARBA00023014"/>
    </source>
</evidence>
<comment type="catalytic activity">
    <reaction evidence="1 14">
        <text>Hydrolyzes free adenine bases from 7,8-dihydro-8-oxoguanine:adenine mismatched double-stranded DNA, leaving an apurinic site.</text>
        <dbReference type="EC" id="3.2.2.31"/>
    </reaction>
</comment>
<evidence type="ECO:0000256" key="7">
    <source>
        <dbReference type="ARBA" id="ARBA00022723"/>
    </source>
</evidence>
<reference evidence="16 17" key="2">
    <citation type="journal article" date="2016" name="Int. J. Syst. Evol. Microbiol.">
        <title>Flavisolibacter tropicus sp. nov., isolated from tropical soil.</title>
        <authorList>
            <person name="Lee J.J."/>
            <person name="Kang M.S."/>
            <person name="Kim G.S."/>
            <person name="Lee C.S."/>
            <person name="Lim S."/>
            <person name="Lee J."/>
            <person name="Roh S.H."/>
            <person name="Kang H."/>
            <person name="Ha J.M."/>
            <person name="Bae S."/>
            <person name="Jung H.Y."/>
            <person name="Kim M.K."/>
        </authorList>
    </citation>
    <scope>NUCLEOTIDE SEQUENCE [LARGE SCALE GENOMIC DNA]</scope>
    <source>
        <strain evidence="16 17">LCS9</strain>
    </source>
</reference>
<dbReference type="InterPro" id="IPR011257">
    <property type="entry name" value="DNA_glycosylase"/>
</dbReference>
<dbReference type="GO" id="GO:0034039">
    <property type="term" value="F:8-oxo-7,8-dihydroguanine DNA N-glycosylase activity"/>
    <property type="evidence" value="ECO:0007669"/>
    <property type="project" value="TreeGrafter"/>
</dbReference>
<dbReference type="GO" id="GO:0051539">
    <property type="term" value="F:4 iron, 4 sulfur cluster binding"/>
    <property type="evidence" value="ECO:0007669"/>
    <property type="project" value="UniProtKB-UniRule"/>
</dbReference>
<keyword evidence="11" id="KW-0411">Iron-sulfur</keyword>
<sequence length="362" mass="41611">MGKTKSTAKNGEKDLGRAFAKGLLQWNRQENSREMPWKGEADPYKIWLSEIILQQTRVEQGWKYYERFIQTFPTITDLAAAPDQAIFKLWEGLGYYSRCRNLIATARFIATERNGIFPDTYGEILALKGVGPYTAAAIASFAYNAPYAVLDGNVFRVLSRIYALEQPIDTTEGKKVFSQLAQEQLPEKQAAAYNQAIMDFGAVICKPVPNCSQCFFQEQCQAFLGNKQALLPIKSKKTQIRERWFHYIVLQYGNAVAIQHRTAKDIWQNLYQPLLIEADKKLNKNEVLLQLEHSYGIRPAQYEVISAAVNLTQKLSHQTIHFSFIHLEVKKKPQLEGFQWVVKNELERYPFPKTLQQFLSKN</sequence>
<dbReference type="PATRIC" id="fig|1492898.3.peg.3831"/>
<keyword evidence="8 14" id="KW-0227">DNA damage</keyword>
<dbReference type="Pfam" id="PF14815">
    <property type="entry name" value="NUDIX_4"/>
    <property type="match status" value="1"/>
</dbReference>
<evidence type="ECO:0000313" key="17">
    <source>
        <dbReference type="Proteomes" id="UP000077177"/>
    </source>
</evidence>
<keyword evidence="10 14" id="KW-0408">Iron</keyword>
<dbReference type="SMART" id="SM00478">
    <property type="entry name" value="ENDO3c"/>
    <property type="match status" value="1"/>
</dbReference>
<dbReference type="Gene3D" id="3.90.79.10">
    <property type="entry name" value="Nucleoside Triphosphate Pyrophosphohydrolase"/>
    <property type="match status" value="1"/>
</dbReference>
<comment type="cofactor">
    <cofactor evidence="14">
        <name>[4Fe-4S] cluster</name>
        <dbReference type="ChEBI" id="CHEBI:49883"/>
    </cofactor>
    <text evidence="14">Binds 1 [4Fe-4S] cluster.</text>
</comment>
<protein>
    <recommendedName>
        <fullName evidence="5 14">Adenine DNA glycosylase</fullName>
        <ecNumber evidence="4 14">3.2.2.31</ecNumber>
    </recommendedName>
</protein>
<proteinExistence type="inferred from homology"/>
<dbReference type="GO" id="GO:0046872">
    <property type="term" value="F:metal ion binding"/>
    <property type="evidence" value="ECO:0007669"/>
    <property type="project" value="UniProtKB-UniRule"/>
</dbReference>
<evidence type="ECO:0000256" key="1">
    <source>
        <dbReference type="ARBA" id="ARBA00000843"/>
    </source>
</evidence>
<dbReference type="EC" id="3.2.2.31" evidence="4 14"/>
<evidence type="ECO:0000256" key="5">
    <source>
        <dbReference type="ARBA" id="ARBA00022023"/>
    </source>
</evidence>
<keyword evidence="17" id="KW-1185">Reference proteome</keyword>
<dbReference type="InterPro" id="IPR000445">
    <property type="entry name" value="HhH_motif"/>
</dbReference>
<dbReference type="SUPFAM" id="SSF48150">
    <property type="entry name" value="DNA-glycosylase"/>
    <property type="match status" value="1"/>
</dbReference>
<evidence type="ECO:0000259" key="15">
    <source>
        <dbReference type="SMART" id="SM00478"/>
    </source>
</evidence>
<evidence type="ECO:0000313" key="16">
    <source>
        <dbReference type="EMBL" id="ANE52043.1"/>
    </source>
</evidence>
<dbReference type="RefSeq" id="WP_066406186.1">
    <property type="nucleotide sequence ID" value="NZ_CP011390.1"/>
</dbReference>
<gene>
    <name evidence="16" type="ORF">SY85_17615</name>
</gene>
<comment type="function">
    <text evidence="2">Adenine glycosylase active on G-A mispairs. MutY also corrects error-prone DNA synthesis past GO lesions which are due to the oxidatively damaged form of guanine: 7,8-dihydro-8-oxoguanine (8-oxo-dGTP).</text>
</comment>
<dbReference type="InterPro" id="IPR044298">
    <property type="entry name" value="MIG/MutY"/>
</dbReference>
<evidence type="ECO:0000256" key="13">
    <source>
        <dbReference type="ARBA" id="ARBA00023295"/>
    </source>
</evidence>
<dbReference type="AlphaFoldDB" id="A0A172TZ24"/>
<dbReference type="Pfam" id="PF00633">
    <property type="entry name" value="HHH"/>
    <property type="match status" value="1"/>
</dbReference>
<dbReference type="InterPro" id="IPR003265">
    <property type="entry name" value="HhH-GPD_domain"/>
</dbReference>
<keyword evidence="13 14" id="KW-0326">Glycosidase</keyword>
<evidence type="ECO:0000256" key="12">
    <source>
        <dbReference type="ARBA" id="ARBA00023204"/>
    </source>
</evidence>
<dbReference type="Pfam" id="PF00730">
    <property type="entry name" value="HhH-GPD"/>
    <property type="match status" value="1"/>
</dbReference>
<dbReference type="GO" id="GO:0032357">
    <property type="term" value="F:oxidized purine DNA binding"/>
    <property type="evidence" value="ECO:0007669"/>
    <property type="project" value="TreeGrafter"/>
</dbReference>
<keyword evidence="7" id="KW-0479">Metal-binding</keyword>
<dbReference type="Proteomes" id="UP000077177">
    <property type="component" value="Chromosome"/>
</dbReference>
<dbReference type="InterPro" id="IPR029119">
    <property type="entry name" value="MutY_C"/>
</dbReference>